<sequence>MELLFAFPCLLAALVLIAGSSSSAAQDQDCSYIDCDVIDFRLPQGLVGGFYRGYCECVDGTGLYTGCGEGKVFDVKTESCADPPPKKK</sequence>
<evidence type="ECO:0000256" key="1">
    <source>
        <dbReference type="SAM" id="SignalP"/>
    </source>
</evidence>
<dbReference type="AlphaFoldDB" id="T1E2S9"/>
<dbReference type="SUPFAM" id="SSF57625">
    <property type="entry name" value="Invertebrate chitin-binding proteins"/>
    <property type="match status" value="1"/>
</dbReference>
<evidence type="ECO:0000313" key="2">
    <source>
        <dbReference type="EMBL" id="JAA94433.1"/>
    </source>
</evidence>
<proteinExistence type="evidence at transcript level"/>
<accession>T1E2S9</accession>
<name>T1E2S9_9DIPT</name>
<dbReference type="InterPro" id="IPR036508">
    <property type="entry name" value="Chitin-bd_dom_sf"/>
</dbReference>
<dbReference type="EMBL" id="GALA01000419">
    <property type="protein sequence ID" value="JAA94433.1"/>
    <property type="molecule type" value="mRNA"/>
</dbReference>
<feature type="signal peptide" evidence="1">
    <location>
        <begin position="1"/>
        <end position="25"/>
    </location>
</feature>
<organism evidence="2">
    <name type="scientific">Psorophora albipes</name>
    <dbReference type="NCBI Taxonomy" id="869069"/>
    <lineage>
        <taxon>Eukaryota</taxon>
        <taxon>Metazoa</taxon>
        <taxon>Ecdysozoa</taxon>
        <taxon>Arthropoda</taxon>
        <taxon>Hexapoda</taxon>
        <taxon>Insecta</taxon>
        <taxon>Pterygota</taxon>
        <taxon>Neoptera</taxon>
        <taxon>Endopterygota</taxon>
        <taxon>Diptera</taxon>
        <taxon>Nematocera</taxon>
        <taxon>Culicoidea</taxon>
        <taxon>Culicidae</taxon>
        <taxon>Culicinae</taxon>
        <taxon>Aedini</taxon>
        <taxon>Psorophora</taxon>
    </lineage>
</organism>
<feature type="chain" id="PRO_5004575195" evidence="1">
    <location>
        <begin position="26"/>
        <end position="88"/>
    </location>
</feature>
<reference evidence="2" key="1">
    <citation type="journal article" date="2013" name="BMC Genomics">
        <title>A deep insight into the sialotranscriptome of the mosquito, Psorophora albipes.</title>
        <authorList>
            <person name="Chagas A.C."/>
            <person name="Calvo E."/>
            <person name="Rios-Velasquez C.M."/>
            <person name="Pessoa F.A."/>
            <person name="Medeiros J.F."/>
            <person name="Ribeiro J.M."/>
        </authorList>
    </citation>
    <scope>NUCLEOTIDE SEQUENCE</scope>
</reference>
<dbReference type="GO" id="GO:0008061">
    <property type="term" value="F:chitin binding"/>
    <property type="evidence" value="ECO:0007669"/>
    <property type="project" value="InterPro"/>
</dbReference>
<keyword evidence="1" id="KW-0732">Signal</keyword>
<protein>
    <submittedName>
        <fullName evidence="2">Putative 7.8-9.7 kDa secreted peptide</fullName>
    </submittedName>
</protein>